<reference evidence="3" key="1">
    <citation type="submission" date="2022-11" db="EMBL/GenBank/DDBJ databases">
        <title>Chromosomal genome sequence assembly and mating type (MAT) locus characterization of the leprose asexual lichenized fungus Lepraria neglecta (Nyl.) Erichsen.</title>
        <authorList>
            <person name="Allen J.L."/>
            <person name="Pfeffer B."/>
        </authorList>
    </citation>
    <scope>NUCLEOTIDE SEQUENCE</scope>
    <source>
        <strain evidence="3">Allen 5258</strain>
    </source>
</reference>
<keyword evidence="4" id="KW-1185">Reference proteome</keyword>
<evidence type="ECO:0000313" key="4">
    <source>
        <dbReference type="Proteomes" id="UP001276659"/>
    </source>
</evidence>
<feature type="region of interest" description="Disordered" evidence="2">
    <location>
        <begin position="1"/>
        <end position="29"/>
    </location>
</feature>
<name>A0AAD9Z7U1_9LECA</name>
<evidence type="ECO:0000256" key="1">
    <source>
        <dbReference type="SAM" id="Coils"/>
    </source>
</evidence>
<evidence type="ECO:0000256" key="2">
    <source>
        <dbReference type="SAM" id="MobiDB-lite"/>
    </source>
</evidence>
<feature type="coiled-coil region" evidence="1">
    <location>
        <begin position="445"/>
        <end position="472"/>
    </location>
</feature>
<gene>
    <name evidence="3" type="ORF">OEA41_006388</name>
</gene>
<comment type="caution">
    <text evidence="3">The sequence shown here is derived from an EMBL/GenBank/DDBJ whole genome shotgun (WGS) entry which is preliminary data.</text>
</comment>
<dbReference type="AlphaFoldDB" id="A0AAD9Z7U1"/>
<protein>
    <submittedName>
        <fullName evidence="3">Uncharacterized protein</fullName>
    </submittedName>
</protein>
<sequence length="537" mass="59659">MENQHSATPPPGTDLFLDATQFTPSRHPTPLREVISKIVHSMPSSPEDHPATTPWTKRYFTVPSAKSKVVPEYSLVLKPMSDKQTEAAARPRLSVQIPPPSSDSDEVHTLPHMAHHVPFQGLSSRSLHPAGPSVAERPVQSTLNARATEFEDLSGCTPKSSTATLKGRPMYSLIAAKAANNAIYQDVTINTTSSSPSEWGLSGRRPYPTATSLAVTRTPSRIAGRVTDLGDLPGPLSSNTMSLAGKPSYSRVAGRTPVPAALQARATHTNSKTWVNPQIKEHEKWQQIERNMKRMFHRSNCVPMTYHDYLQHRVLFQQDRQAEHARKLADLQASSRRGHPRLPTPGPKVKILPAFGGKVLNDNRSAALAMPSIWCPWWKETEQHPQALWPCPEEMKEEGDERMTSGFRRFPAMPRVPGNATVTYKQKLPLKPEKLDKVWRKKHIFARIQAERDAEEAKAKKVEQEKARLMALKESIDTVAKAVYLGLTQAEARAKVEVDAEESAEKLVAEDTAKEAEAEYEEMEALVGQGLTDAINF</sequence>
<evidence type="ECO:0000313" key="3">
    <source>
        <dbReference type="EMBL" id="KAK3173059.1"/>
    </source>
</evidence>
<proteinExistence type="predicted"/>
<dbReference type="Proteomes" id="UP001276659">
    <property type="component" value="Unassembled WGS sequence"/>
</dbReference>
<accession>A0AAD9Z7U1</accession>
<organism evidence="3 4">
    <name type="scientific">Lepraria neglecta</name>
    <dbReference type="NCBI Taxonomy" id="209136"/>
    <lineage>
        <taxon>Eukaryota</taxon>
        <taxon>Fungi</taxon>
        <taxon>Dikarya</taxon>
        <taxon>Ascomycota</taxon>
        <taxon>Pezizomycotina</taxon>
        <taxon>Lecanoromycetes</taxon>
        <taxon>OSLEUM clade</taxon>
        <taxon>Lecanoromycetidae</taxon>
        <taxon>Lecanorales</taxon>
        <taxon>Lecanorineae</taxon>
        <taxon>Stereocaulaceae</taxon>
        <taxon>Lepraria</taxon>
    </lineage>
</organism>
<dbReference type="EMBL" id="JASNWA010000007">
    <property type="protein sequence ID" value="KAK3173059.1"/>
    <property type="molecule type" value="Genomic_DNA"/>
</dbReference>
<feature type="region of interest" description="Disordered" evidence="2">
    <location>
        <begin position="84"/>
        <end position="108"/>
    </location>
</feature>
<keyword evidence="1" id="KW-0175">Coiled coil</keyword>